<dbReference type="EMBL" id="CP007174">
    <property type="protein sequence ID" value="AIF85213.1"/>
    <property type="molecule type" value="Genomic_DNA"/>
</dbReference>
<evidence type="ECO:0000259" key="1">
    <source>
        <dbReference type="PROSITE" id="PS50157"/>
    </source>
</evidence>
<protein>
    <recommendedName>
        <fullName evidence="1">C2H2-type domain-containing protein</fullName>
    </recommendedName>
</protein>
<gene>
    <name evidence="2" type="ORF">NTE_03183</name>
</gene>
<dbReference type="HOGENOM" id="CLU_3039195_0_0_2"/>
<name>A0A075MVN1_9ARCH</name>
<dbReference type="PROSITE" id="PS50157">
    <property type="entry name" value="ZINC_FINGER_C2H2_2"/>
    <property type="match status" value="1"/>
</dbReference>
<dbReference type="OrthoDB" id="373236at2157"/>
<reference evidence="2 3" key="1">
    <citation type="journal article" date="2014" name="PLoS ONE">
        <title>Genome Sequence of Candidatus Nitrososphaera evergladensis from Group I.1b Enriched from Everglades Soil Reveals Novel Genomic Features of the Ammonia-Oxidizing Archaea.</title>
        <authorList>
            <person name="Zhalnina K.V."/>
            <person name="Dias R."/>
            <person name="Leonard M.T."/>
            <person name="Dorr de Quadros P."/>
            <person name="Camargo F.A."/>
            <person name="Drew J.C."/>
            <person name="Farmerie W.G."/>
            <person name="Daroub S.H."/>
            <person name="Triplett E.W."/>
        </authorList>
    </citation>
    <scope>NUCLEOTIDE SEQUENCE [LARGE SCALE GENOMIC DNA]</scope>
    <source>
        <strain evidence="2 3">SR1</strain>
    </source>
</reference>
<dbReference type="InterPro" id="IPR013087">
    <property type="entry name" value="Znf_C2H2_type"/>
</dbReference>
<dbReference type="GeneID" id="43502674"/>
<dbReference type="KEGG" id="nev:NTE_03183"/>
<dbReference type="AlphaFoldDB" id="A0A075MVN1"/>
<dbReference type="PROSITE" id="PS00028">
    <property type="entry name" value="ZINC_FINGER_C2H2_1"/>
    <property type="match status" value="1"/>
</dbReference>
<proteinExistence type="predicted"/>
<dbReference type="RefSeq" id="WP_158385627.1">
    <property type="nucleotide sequence ID" value="NZ_CP007174.1"/>
</dbReference>
<accession>A0A075MVN1</accession>
<evidence type="ECO:0000313" key="2">
    <source>
        <dbReference type="EMBL" id="AIF85213.1"/>
    </source>
</evidence>
<keyword evidence="3" id="KW-1185">Reference proteome</keyword>
<evidence type="ECO:0000313" key="3">
    <source>
        <dbReference type="Proteomes" id="UP000028194"/>
    </source>
</evidence>
<feature type="domain" description="C2H2-type" evidence="1">
    <location>
        <begin position="26"/>
        <end position="54"/>
    </location>
</feature>
<organism evidence="2 3">
    <name type="scientific">Candidatus Nitrososphaera evergladensis SR1</name>
    <dbReference type="NCBI Taxonomy" id="1459636"/>
    <lineage>
        <taxon>Archaea</taxon>
        <taxon>Nitrososphaerota</taxon>
        <taxon>Nitrososphaeria</taxon>
        <taxon>Nitrososphaerales</taxon>
        <taxon>Nitrososphaeraceae</taxon>
        <taxon>Nitrososphaera</taxon>
    </lineage>
</organism>
<dbReference type="Proteomes" id="UP000028194">
    <property type="component" value="Chromosome"/>
</dbReference>
<sequence>MTFTLSKYFAGAFKAKPEKRHSKYRWPCYMCQLSFDDLQEREEHVRTVHYGEVE</sequence>